<feature type="transmembrane region" description="Helical" evidence="10">
    <location>
        <begin position="35"/>
        <end position="56"/>
    </location>
</feature>
<reference evidence="13" key="1">
    <citation type="submission" date="2018-05" db="EMBL/GenBank/DDBJ databases">
        <authorList>
            <person name="Lanie J.A."/>
            <person name="Ng W.-L."/>
            <person name="Kazmierczak K.M."/>
            <person name="Andrzejewski T.M."/>
            <person name="Davidsen T.M."/>
            <person name="Wayne K.J."/>
            <person name="Tettelin H."/>
            <person name="Glass J.I."/>
            <person name="Rusch D."/>
            <person name="Podicherti R."/>
            <person name="Tsui H.-C.T."/>
            <person name="Winkler M.E."/>
        </authorList>
    </citation>
    <scope>NUCLEOTIDE SEQUENCE</scope>
</reference>
<feature type="transmembrane region" description="Helical" evidence="10">
    <location>
        <begin position="212"/>
        <end position="231"/>
    </location>
</feature>
<evidence type="ECO:0000256" key="7">
    <source>
        <dbReference type="ARBA" id="ARBA00022989"/>
    </source>
</evidence>
<evidence type="ECO:0000259" key="11">
    <source>
        <dbReference type="Pfam" id="PF01578"/>
    </source>
</evidence>
<name>A0A381Y353_9ZZZZ</name>
<evidence type="ECO:0000256" key="9">
    <source>
        <dbReference type="ARBA" id="ARBA00037230"/>
    </source>
</evidence>
<evidence type="ECO:0000256" key="2">
    <source>
        <dbReference type="ARBA" id="ARBA00009186"/>
    </source>
</evidence>
<feature type="transmembrane region" description="Helical" evidence="10">
    <location>
        <begin position="88"/>
        <end position="110"/>
    </location>
</feature>
<proteinExistence type="inferred from homology"/>
<feature type="domain" description="Cytochrome c assembly protein" evidence="11">
    <location>
        <begin position="89"/>
        <end position="298"/>
    </location>
</feature>
<dbReference type="InterPro" id="IPR003568">
    <property type="entry name" value="Cyt_c_biogenesis_CcmF"/>
</dbReference>
<dbReference type="PRINTS" id="PR01410">
    <property type="entry name" value="CCBIOGENESIS"/>
</dbReference>
<dbReference type="Pfam" id="PF01578">
    <property type="entry name" value="Cytochrom_C_asm"/>
    <property type="match status" value="1"/>
</dbReference>
<evidence type="ECO:0000256" key="5">
    <source>
        <dbReference type="ARBA" id="ARBA00022692"/>
    </source>
</evidence>
<dbReference type="PANTHER" id="PTHR43653">
    <property type="entry name" value="CYTOCHROME C ASSEMBLY PROTEIN-RELATED"/>
    <property type="match status" value="1"/>
</dbReference>
<feature type="transmembrane region" description="Helical" evidence="10">
    <location>
        <begin position="6"/>
        <end position="28"/>
    </location>
</feature>
<dbReference type="InterPro" id="IPR002541">
    <property type="entry name" value="Cyt_c_assembly"/>
</dbReference>
<dbReference type="AlphaFoldDB" id="A0A381Y353"/>
<feature type="transmembrane region" description="Helical" evidence="10">
    <location>
        <begin position="122"/>
        <end position="143"/>
    </location>
</feature>
<keyword evidence="5 10" id="KW-0812">Transmembrane</keyword>
<dbReference type="EMBL" id="UINC01017267">
    <property type="protein sequence ID" value="SVA71365.1"/>
    <property type="molecule type" value="Genomic_DNA"/>
</dbReference>
<dbReference type="GO" id="GO:0020037">
    <property type="term" value="F:heme binding"/>
    <property type="evidence" value="ECO:0007669"/>
    <property type="project" value="InterPro"/>
</dbReference>
<feature type="transmembrane region" description="Helical" evidence="10">
    <location>
        <begin position="312"/>
        <end position="333"/>
    </location>
</feature>
<comment type="subcellular location">
    <subcellularLocation>
        <location evidence="1">Cell inner membrane</location>
        <topology evidence="1">Multi-pass membrane protein</topology>
    </subcellularLocation>
</comment>
<feature type="non-terminal residue" evidence="13">
    <location>
        <position position="1"/>
    </location>
</feature>
<keyword evidence="7 10" id="KW-1133">Transmembrane helix</keyword>
<dbReference type="PRINTS" id="PR01411">
    <property type="entry name" value="CCMFBIOGNSIS"/>
</dbReference>
<evidence type="ECO:0000256" key="4">
    <source>
        <dbReference type="ARBA" id="ARBA00022519"/>
    </source>
</evidence>
<keyword evidence="3" id="KW-1003">Cell membrane</keyword>
<feature type="domain" description="Cytochrome c-type biogenesis protein CcmF C-terminal" evidence="12">
    <location>
        <begin position="317"/>
        <end position="629"/>
    </location>
</feature>
<keyword evidence="6" id="KW-0201">Cytochrome c-type biogenesis</keyword>
<evidence type="ECO:0008006" key="14">
    <source>
        <dbReference type="Google" id="ProtNLM"/>
    </source>
</evidence>
<feature type="transmembrane region" description="Helical" evidence="10">
    <location>
        <begin position="354"/>
        <end position="378"/>
    </location>
</feature>
<dbReference type="Pfam" id="PF16327">
    <property type="entry name" value="CcmF_C"/>
    <property type="match status" value="1"/>
</dbReference>
<feature type="transmembrane region" description="Helical" evidence="10">
    <location>
        <begin position="279"/>
        <end position="300"/>
    </location>
</feature>
<dbReference type="InterPro" id="IPR032523">
    <property type="entry name" value="CcmF_C"/>
</dbReference>
<keyword evidence="8 10" id="KW-0472">Membrane</keyword>
<sequence>VNAALGSGFVALGLAASIVGLAAQAVGLATGRARLLARAPATVVVLAVAAVGQVAVMERALITRDFTVAYVAQHGSHRTPALFNVATLWSALEGSILLWVLVLVGYLVMVAWRFRHRLADPLVGWALLVLFAVCTFFFVLLAGPAHPFASFDPWPGYDGPGPNPLLQNHVLMAFHPPILYLGYVGFTVPFAFAIGALATGRIGEGWLVETRRWTLLAWTCLTAGIILGAWWSYEVLGWGGYWAWDPVENVSFLPWLTGTAFLHSVMVQERRGMLRVWNLSLLCSTFALTILGTFVTRSGVLESVHSFTESGIGPLLLGFFALVAAVSVGLIAWRGDDLRSEGSMASPVSRTGAFLGNNLLFGAFAFVVLLGTVFPLLVEATTGDRISVGNPYFEKMTMPIGFALLFLMAIAPALPWGRADSGVLSRGLLAPAATGAAAMVVAVAVGSRGWAPTLAVGLGGFAAGGALRPLLRAVRSGGLWGLLGRSSGGMVVHLGVAIVAVAFACSSSFIRQAEFRFEAPGDQATIAGHQLVFDGLVEVERPEKTEIRVGLFVDGRRYAPAISRFPFGGRTIGTPATRSSWRDDVQLAVLAVPGDNGSEATVVRVTVQPLVWWLWVGGGVMVVGTLLAA</sequence>
<keyword evidence="4" id="KW-0997">Cell inner membrane</keyword>
<gene>
    <name evidence="13" type="ORF">METZ01_LOCUS124219</name>
</gene>
<feature type="non-terminal residue" evidence="13">
    <location>
        <position position="629"/>
    </location>
</feature>
<feature type="transmembrane region" description="Helical" evidence="10">
    <location>
        <begin position="428"/>
        <end position="447"/>
    </location>
</feature>
<accession>A0A381Y353</accession>
<dbReference type="PANTHER" id="PTHR43653:SF1">
    <property type="entry name" value="CYTOCHROME C-TYPE BIOGENESIS PROTEIN CCMF"/>
    <property type="match status" value="1"/>
</dbReference>
<comment type="function">
    <text evidence="9">Required for the biogenesis of c-type cytochromes. Possible subunit of a heme lyase.</text>
</comment>
<evidence type="ECO:0000256" key="6">
    <source>
        <dbReference type="ARBA" id="ARBA00022748"/>
    </source>
</evidence>
<protein>
    <recommendedName>
        <fullName evidence="14">Cytochrome c assembly protein domain-containing protein</fullName>
    </recommendedName>
</protein>
<evidence type="ECO:0000256" key="1">
    <source>
        <dbReference type="ARBA" id="ARBA00004429"/>
    </source>
</evidence>
<comment type="similarity">
    <text evidence="2">Belongs to the CcmF/CycK/Ccl1/NrfE/CcsA family.</text>
</comment>
<dbReference type="GO" id="GO:0005886">
    <property type="term" value="C:plasma membrane"/>
    <property type="evidence" value="ECO:0007669"/>
    <property type="project" value="UniProtKB-SubCell"/>
</dbReference>
<evidence type="ECO:0000256" key="10">
    <source>
        <dbReference type="SAM" id="Phobius"/>
    </source>
</evidence>
<evidence type="ECO:0000256" key="8">
    <source>
        <dbReference type="ARBA" id="ARBA00023136"/>
    </source>
</evidence>
<feature type="transmembrane region" description="Helical" evidence="10">
    <location>
        <begin position="610"/>
        <end position="628"/>
    </location>
</feature>
<dbReference type="GO" id="GO:0017004">
    <property type="term" value="P:cytochrome complex assembly"/>
    <property type="evidence" value="ECO:0007669"/>
    <property type="project" value="UniProtKB-KW"/>
</dbReference>
<evidence type="ECO:0000259" key="12">
    <source>
        <dbReference type="Pfam" id="PF16327"/>
    </source>
</evidence>
<evidence type="ECO:0000256" key="3">
    <source>
        <dbReference type="ARBA" id="ARBA00022475"/>
    </source>
</evidence>
<feature type="transmembrane region" description="Helical" evidence="10">
    <location>
        <begin position="178"/>
        <end position="200"/>
    </location>
</feature>
<feature type="transmembrane region" description="Helical" evidence="10">
    <location>
        <begin position="251"/>
        <end position="267"/>
    </location>
</feature>
<organism evidence="13">
    <name type="scientific">marine metagenome</name>
    <dbReference type="NCBI Taxonomy" id="408172"/>
    <lineage>
        <taxon>unclassified sequences</taxon>
        <taxon>metagenomes</taxon>
        <taxon>ecological metagenomes</taxon>
    </lineage>
</organism>
<feature type="transmembrane region" description="Helical" evidence="10">
    <location>
        <begin position="491"/>
        <end position="510"/>
    </location>
</feature>
<dbReference type="GO" id="GO:0015232">
    <property type="term" value="F:heme transmembrane transporter activity"/>
    <property type="evidence" value="ECO:0007669"/>
    <property type="project" value="InterPro"/>
</dbReference>
<evidence type="ECO:0000313" key="13">
    <source>
        <dbReference type="EMBL" id="SVA71365.1"/>
    </source>
</evidence>
<feature type="transmembrane region" description="Helical" evidence="10">
    <location>
        <begin position="398"/>
        <end position="416"/>
    </location>
</feature>
<dbReference type="InterPro" id="IPR003567">
    <property type="entry name" value="Cyt_c_biogenesis"/>
</dbReference>